<evidence type="ECO:0000256" key="2">
    <source>
        <dbReference type="SAM" id="SignalP"/>
    </source>
</evidence>
<evidence type="ECO:0000256" key="1">
    <source>
        <dbReference type="SAM" id="Phobius"/>
    </source>
</evidence>
<dbReference type="EMBL" id="BRXW01000617">
    <property type="protein sequence ID" value="GMH70277.1"/>
    <property type="molecule type" value="Genomic_DNA"/>
</dbReference>
<feature type="chain" id="PRO_5040841906" evidence="2">
    <location>
        <begin position="24"/>
        <end position="135"/>
    </location>
</feature>
<feature type="transmembrane region" description="Helical" evidence="1">
    <location>
        <begin position="97"/>
        <end position="119"/>
    </location>
</feature>
<protein>
    <submittedName>
        <fullName evidence="3">Uncharacterized protein</fullName>
    </submittedName>
</protein>
<feature type="signal peptide" evidence="2">
    <location>
        <begin position="1"/>
        <end position="23"/>
    </location>
</feature>
<proteinExistence type="predicted"/>
<reference evidence="4" key="1">
    <citation type="journal article" date="2023" name="Commun. Biol.">
        <title>Genome analysis of Parmales, the sister group of diatoms, reveals the evolutionary specialization of diatoms from phago-mixotrophs to photoautotrophs.</title>
        <authorList>
            <person name="Ban H."/>
            <person name="Sato S."/>
            <person name="Yoshikawa S."/>
            <person name="Yamada K."/>
            <person name="Nakamura Y."/>
            <person name="Ichinomiya M."/>
            <person name="Sato N."/>
            <person name="Blanc-Mathieu R."/>
            <person name="Endo H."/>
            <person name="Kuwata A."/>
            <person name="Ogata H."/>
        </authorList>
    </citation>
    <scope>NUCLEOTIDE SEQUENCE [LARGE SCALE GENOMIC DNA]</scope>
    <source>
        <strain evidence="4">NIES 3700</strain>
    </source>
</reference>
<keyword evidence="1" id="KW-0472">Membrane</keyword>
<keyword evidence="4" id="KW-1185">Reference proteome</keyword>
<dbReference type="AlphaFoldDB" id="A0A9W7E8X6"/>
<dbReference type="OrthoDB" id="41651at2759"/>
<keyword evidence="1" id="KW-0812">Transmembrane</keyword>
<sequence>MYIRVLLVIQTLLLLAFLPHTIAFHTQPSLTFPNSNPTSLTSSARSLTFSRSSPLQQLFSKRINDKRRKELGIADDEEEYDLGVALERNTDPFITKVIAGSLIVTILGLLIVGVVMPLLSDTGGMCNPALNAGRC</sequence>
<evidence type="ECO:0000313" key="4">
    <source>
        <dbReference type="Proteomes" id="UP001165122"/>
    </source>
</evidence>
<keyword evidence="2" id="KW-0732">Signal</keyword>
<gene>
    <name evidence="3" type="ORF">TrLO_g1625</name>
</gene>
<evidence type="ECO:0000313" key="3">
    <source>
        <dbReference type="EMBL" id="GMH70277.1"/>
    </source>
</evidence>
<keyword evidence="1" id="KW-1133">Transmembrane helix</keyword>
<accession>A0A9W7E8X6</accession>
<name>A0A9W7E8X6_9STRA</name>
<comment type="caution">
    <text evidence="3">The sequence shown here is derived from an EMBL/GenBank/DDBJ whole genome shotgun (WGS) entry which is preliminary data.</text>
</comment>
<organism evidence="3 4">
    <name type="scientific">Triparma laevis f. longispina</name>
    <dbReference type="NCBI Taxonomy" id="1714387"/>
    <lineage>
        <taxon>Eukaryota</taxon>
        <taxon>Sar</taxon>
        <taxon>Stramenopiles</taxon>
        <taxon>Ochrophyta</taxon>
        <taxon>Bolidophyceae</taxon>
        <taxon>Parmales</taxon>
        <taxon>Triparmaceae</taxon>
        <taxon>Triparma</taxon>
    </lineage>
</organism>
<dbReference type="Proteomes" id="UP001165122">
    <property type="component" value="Unassembled WGS sequence"/>
</dbReference>